<evidence type="ECO:0000313" key="2">
    <source>
        <dbReference type="Proteomes" id="UP000027442"/>
    </source>
</evidence>
<dbReference type="AlphaFoldDB" id="A0A069QGK7"/>
<dbReference type="HOGENOM" id="CLU_896758_0_0_10"/>
<dbReference type="RefSeq" id="WP_018967727.1">
    <property type="nucleotide sequence ID" value="NZ_KB899217.1"/>
</dbReference>
<keyword evidence="2" id="KW-1185">Reference proteome</keyword>
<dbReference type="EMBL" id="JNGW01000086">
    <property type="protein sequence ID" value="KDR51930.1"/>
    <property type="molecule type" value="Genomic_DNA"/>
</dbReference>
<sequence>MGVQINTNERNMEEFSKSEVGRLLAEVFFRELLFISGDENLSDKLVVRNHGMNSRVLSQDVLAFQVEDLPGTSKEWFVLHLARNGIYHQLPEFLFHPISLSTPSMTNNEVVEAMRANRKKEADAIKFFQPFDTEFFLDGVNVFKRSLNLFTNPYDSRILRGVGSLFCPQEGLLNYGERYRLFLFLCDADKYKENLTKLESLLDTVLRVPISLQYKSHYIEESPYKTLGDCHLGVDSGLFGRFIGELDDVEAKLCLVKGIESDKLLKERTEALKFVLSFFIVSARRVNVVYTIKSNNGFVLGTNFLGYDTEL</sequence>
<evidence type="ECO:0000313" key="1">
    <source>
        <dbReference type="EMBL" id="KDR51930.1"/>
    </source>
</evidence>
<accession>A0A069QGK7</accession>
<organism evidence="1 2">
    <name type="scientific">Hoylesella loescheii DSM 19665 = JCM 12249 = ATCC 15930</name>
    <dbReference type="NCBI Taxonomy" id="1122985"/>
    <lineage>
        <taxon>Bacteria</taxon>
        <taxon>Pseudomonadati</taxon>
        <taxon>Bacteroidota</taxon>
        <taxon>Bacteroidia</taxon>
        <taxon>Bacteroidales</taxon>
        <taxon>Prevotellaceae</taxon>
        <taxon>Hoylesella</taxon>
    </lineage>
</organism>
<dbReference type="PATRIC" id="fig|1122985.7.peg.2049"/>
<proteinExistence type="predicted"/>
<comment type="caution">
    <text evidence="1">The sequence shown here is derived from an EMBL/GenBank/DDBJ whole genome shotgun (WGS) entry which is preliminary data.</text>
</comment>
<name>A0A069QGK7_HOYLO</name>
<dbReference type="eggNOG" id="COG3520">
    <property type="taxonomic scope" value="Bacteria"/>
</dbReference>
<gene>
    <name evidence="1" type="ORF">HMPREF1991_01980</name>
</gene>
<protein>
    <submittedName>
        <fullName evidence="1">Uncharacterized protein</fullName>
    </submittedName>
</protein>
<dbReference type="Proteomes" id="UP000027442">
    <property type="component" value="Unassembled WGS sequence"/>
</dbReference>
<reference evidence="1 2" key="1">
    <citation type="submission" date="2013-08" db="EMBL/GenBank/DDBJ databases">
        <authorList>
            <person name="Weinstock G."/>
            <person name="Sodergren E."/>
            <person name="Wylie T."/>
            <person name="Fulton L."/>
            <person name="Fulton R."/>
            <person name="Fronick C."/>
            <person name="O'Laughlin M."/>
            <person name="Godfrey J."/>
            <person name="Miner T."/>
            <person name="Herter B."/>
            <person name="Appelbaum E."/>
            <person name="Cordes M."/>
            <person name="Lek S."/>
            <person name="Wollam A."/>
            <person name="Pepin K.H."/>
            <person name="Palsikar V.B."/>
            <person name="Mitreva M."/>
            <person name="Wilson R.K."/>
        </authorList>
    </citation>
    <scope>NUCLEOTIDE SEQUENCE [LARGE SCALE GENOMIC DNA]</scope>
    <source>
        <strain evidence="1 2">ATCC 15930</strain>
    </source>
</reference>